<name>A0A562LL45_9FLAO</name>
<organism evidence="1 2">
    <name type="scientific">Flavobacterium cauense R2A-7</name>
    <dbReference type="NCBI Taxonomy" id="1341154"/>
    <lineage>
        <taxon>Bacteria</taxon>
        <taxon>Pseudomonadati</taxon>
        <taxon>Bacteroidota</taxon>
        <taxon>Flavobacteriia</taxon>
        <taxon>Flavobacteriales</taxon>
        <taxon>Flavobacteriaceae</taxon>
        <taxon>Flavobacterium</taxon>
    </lineage>
</organism>
<evidence type="ECO:0000313" key="2">
    <source>
        <dbReference type="Proteomes" id="UP000319848"/>
    </source>
</evidence>
<dbReference type="AlphaFoldDB" id="A0A562LL45"/>
<dbReference type="EMBL" id="VLKQ01000015">
    <property type="protein sequence ID" value="TWI08360.1"/>
    <property type="molecule type" value="Genomic_DNA"/>
</dbReference>
<protein>
    <submittedName>
        <fullName evidence="1">Uncharacterized protein</fullName>
    </submittedName>
</protein>
<keyword evidence="2" id="KW-1185">Reference proteome</keyword>
<dbReference type="Proteomes" id="UP000319848">
    <property type="component" value="Unassembled WGS sequence"/>
</dbReference>
<proteinExistence type="predicted"/>
<dbReference type="STRING" id="1341154.FCR2A7T_07440"/>
<sequence length="186" mass="21217">MKSMIFKTGTIKYRPMKKITLVLAFIGMIGLTSCVREETVVQDTYDQDTISEVWEYTNVDFYPGNYSLFLDFPHTIYSSDMVLVYRLAGGSSAGDVWKLLPETYYFDDGTLDFGYNNDFTQYDVKINLYGYDLAGLSNAYKLDQVFRVVVIPASFGKSTSKVDVSDYNAVIKAYKIDESKVKKIKM</sequence>
<reference evidence="1 2" key="1">
    <citation type="journal article" date="2015" name="Stand. Genomic Sci.">
        <title>Genomic Encyclopedia of Bacterial and Archaeal Type Strains, Phase III: the genomes of soil and plant-associated and newly described type strains.</title>
        <authorList>
            <person name="Whitman W.B."/>
            <person name="Woyke T."/>
            <person name="Klenk H.P."/>
            <person name="Zhou Y."/>
            <person name="Lilburn T.G."/>
            <person name="Beck B.J."/>
            <person name="De Vos P."/>
            <person name="Vandamme P."/>
            <person name="Eisen J.A."/>
            <person name="Garrity G."/>
            <person name="Hugenholtz P."/>
            <person name="Kyrpides N.C."/>
        </authorList>
    </citation>
    <scope>NUCLEOTIDE SEQUENCE [LARGE SCALE GENOMIC DNA]</scope>
    <source>
        <strain evidence="1 2">CGMCC 1.7270</strain>
    </source>
</reference>
<gene>
    <name evidence="1" type="ORF">IP98_02780</name>
</gene>
<comment type="caution">
    <text evidence="1">The sequence shown here is derived from an EMBL/GenBank/DDBJ whole genome shotgun (WGS) entry which is preliminary data.</text>
</comment>
<accession>A0A562LL45</accession>
<evidence type="ECO:0000313" key="1">
    <source>
        <dbReference type="EMBL" id="TWI08360.1"/>
    </source>
</evidence>
<dbReference type="PROSITE" id="PS51257">
    <property type="entry name" value="PROKAR_LIPOPROTEIN"/>
    <property type="match status" value="1"/>
</dbReference>